<gene>
    <name evidence="1" type="ORF">GLOINDRAFT_5271</name>
</gene>
<sequence>MSIKDFFTKLVNKKLSSECNIAVTSSEKIERVELSEIPTSIAIQVSINCNIIELTRNIGIHLHYRLKSDDTEATQVQSNGFTILMQNAHKFQLHLPTFPQSEKVNRKQKLRNDIVDWIHSHGSGWPTKLCADTQGKEFIVSLTETIWYIDMHDHKKLEERNYHIPKLFLEFFSRANPESYKQSQKPFDANELNLHCQALAPYVTLSWILRENFNWLRDVLDDFIIVISNYIIFLQHKRDITAKNHASEIPIRTINQVTTIKVYKKNIWITPIDKNKYYHLEQSLIDLLPWEPVDIEEYLPTDPIMLTGDVSAAETANEARVNERVKMFLELGDPDITINLREHNSGKPSKYDTFWKIAAQFLEGKAADAVTAVDERRHDTIVHLATAISVNDLLHQIERECPPETPIPSAQWLQLQFWSKNPTRLSSLQFTDLLPLKFMVQTRQLRASHPDIHYASALFRYEKEFAVKFRKITNLVFLDDKHRCKVGEPGFPVVAVERGKKVVVSKD</sequence>
<organism evidence="1">
    <name type="scientific">Rhizophagus irregularis (strain DAOM 181602 / DAOM 197198 / MUCL 43194)</name>
    <name type="common">Arbuscular mycorrhizal fungus</name>
    <name type="synonym">Glomus intraradices</name>
    <dbReference type="NCBI Taxonomy" id="747089"/>
    <lineage>
        <taxon>Eukaryota</taxon>
        <taxon>Fungi</taxon>
        <taxon>Fungi incertae sedis</taxon>
        <taxon>Mucoromycota</taxon>
        <taxon>Glomeromycotina</taxon>
        <taxon>Glomeromycetes</taxon>
        <taxon>Glomerales</taxon>
        <taxon>Glomeraceae</taxon>
        <taxon>Rhizophagus</taxon>
    </lineage>
</organism>
<dbReference type="VEuPathDB" id="FungiDB:RhiirFUN_001418"/>
<evidence type="ECO:0000313" key="1">
    <source>
        <dbReference type="EMBL" id="ESA03755.1"/>
    </source>
</evidence>
<name>U9T6I8_RHIID</name>
<dbReference type="EMBL" id="KI294829">
    <property type="protein sequence ID" value="ESA03755.1"/>
    <property type="molecule type" value="Genomic_DNA"/>
</dbReference>
<protein>
    <submittedName>
        <fullName evidence="1">Uncharacterized protein</fullName>
    </submittedName>
</protein>
<accession>U9T6I8</accession>
<dbReference type="HOGENOM" id="CLU_438828_0_0_1"/>
<reference evidence="1" key="1">
    <citation type="submission" date="2013-07" db="EMBL/GenBank/DDBJ databases">
        <title>The genome of an arbuscular mycorrhizal fungus provides insights into the evolution of the oldest plant symbiosis.</title>
        <authorList>
            <consortium name="DOE Joint Genome Institute"/>
            <person name="Tisserant E."/>
            <person name="Malbreil M."/>
            <person name="Kuo A."/>
            <person name="Kohler A."/>
            <person name="Symeonidi A."/>
            <person name="Balestrini R."/>
            <person name="Charron P."/>
            <person name="Duensing N."/>
            <person name="Frei-dit-Frey N."/>
            <person name="Gianinazzi-Pearson V."/>
            <person name="Gilbert B."/>
            <person name="Handa Y."/>
            <person name="Hijri M."/>
            <person name="Kaul R."/>
            <person name="Kawaguchi M."/>
            <person name="Krajinski F."/>
            <person name="Lammers P."/>
            <person name="Lapierre D."/>
            <person name="Masclaux F.G."/>
            <person name="Murat C."/>
            <person name="Morin E."/>
            <person name="Ndikumana S."/>
            <person name="Pagni M."/>
            <person name="Petitpierre D."/>
            <person name="Requena N."/>
            <person name="Rosikiewicz P."/>
            <person name="Riley R."/>
            <person name="Saito K."/>
            <person name="San Clemente H."/>
            <person name="Shapiro H."/>
            <person name="van Tuinen D."/>
            <person name="Becard G."/>
            <person name="Bonfante P."/>
            <person name="Paszkowski U."/>
            <person name="Shachar-Hill Y."/>
            <person name="Young J.P."/>
            <person name="Sanders I.R."/>
            <person name="Henrissat B."/>
            <person name="Rensing S.A."/>
            <person name="Grigoriev I.V."/>
            <person name="Corradi N."/>
            <person name="Roux C."/>
            <person name="Martin F."/>
        </authorList>
    </citation>
    <scope>NUCLEOTIDE SEQUENCE</scope>
    <source>
        <strain evidence="1">DAOM 197198</strain>
    </source>
</reference>
<dbReference type="AlphaFoldDB" id="U9T6I8"/>
<dbReference type="eggNOG" id="ENOG502QW0B">
    <property type="taxonomic scope" value="Eukaryota"/>
</dbReference>
<proteinExistence type="predicted"/>